<dbReference type="AlphaFoldDB" id="A0A1M6QM55"/>
<sequence>MPRTFQPGDHPDDYRYLFEGHTHTLTDLEMKVWRKIIVQKKIENTEDETHASLMRLKWLDNSPEVDALLQQGVCHFYKATFERILREAPSALNTCPQCGSLCRTSKAKLCPYCSHSWRSA</sequence>
<protein>
    <submittedName>
        <fullName evidence="1">Uncharacterized protein</fullName>
    </submittedName>
</protein>
<evidence type="ECO:0000313" key="1">
    <source>
        <dbReference type="EMBL" id="SHK21369.1"/>
    </source>
</evidence>
<dbReference type="RefSeq" id="WP_143184998.1">
    <property type="nucleotide sequence ID" value="NZ_FQYR01000006.1"/>
</dbReference>
<reference evidence="1 2" key="1">
    <citation type="submission" date="2016-11" db="EMBL/GenBank/DDBJ databases">
        <authorList>
            <person name="Jaros S."/>
            <person name="Januszkiewicz K."/>
            <person name="Wedrychowicz H."/>
        </authorList>
    </citation>
    <scope>NUCLEOTIDE SEQUENCE [LARGE SCALE GENOMIC DNA]</scope>
    <source>
        <strain evidence="1 2">DSM 18772</strain>
    </source>
</reference>
<dbReference type="InParanoid" id="A0A1M6QM55"/>
<dbReference type="OrthoDB" id="197364at2"/>
<organism evidence="1 2">
    <name type="scientific">Rubritalea squalenifaciens DSM 18772</name>
    <dbReference type="NCBI Taxonomy" id="1123071"/>
    <lineage>
        <taxon>Bacteria</taxon>
        <taxon>Pseudomonadati</taxon>
        <taxon>Verrucomicrobiota</taxon>
        <taxon>Verrucomicrobiia</taxon>
        <taxon>Verrucomicrobiales</taxon>
        <taxon>Rubritaleaceae</taxon>
        <taxon>Rubritalea</taxon>
    </lineage>
</organism>
<accession>A0A1M6QM55</accession>
<dbReference type="STRING" id="1123071.SAMN02745181_3443"/>
<dbReference type="EMBL" id="FQYR01000006">
    <property type="protein sequence ID" value="SHK21369.1"/>
    <property type="molecule type" value="Genomic_DNA"/>
</dbReference>
<name>A0A1M6QM55_9BACT</name>
<proteinExistence type="predicted"/>
<dbReference type="Proteomes" id="UP000184510">
    <property type="component" value="Unassembled WGS sequence"/>
</dbReference>
<dbReference type="InterPro" id="IPR024064">
    <property type="entry name" value="FdhE-like_sf"/>
</dbReference>
<keyword evidence="2" id="KW-1185">Reference proteome</keyword>
<gene>
    <name evidence="1" type="ORF">SAMN02745181_3443</name>
</gene>
<evidence type="ECO:0000313" key="2">
    <source>
        <dbReference type="Proteomes" id="UP000184510"/>
    </source>
</evidence>
<dbReference type="SUPFAM" id="SSF144020">
    <property type="entry name" value="FdhE-like"/>
    <property type="match status" value="1"/>
</dbReference>